<evidence type="ECO:0000256" key="3">
    <source>
        <dbReference type="ARBA" id="ARBA00022982"/>
    </source>
</evidence>
<keyword evidence="1" id="KW-0813">Transport</keyword>
<reference evidence="7" key="1">
    <citation type="submission" date="2021-01" db="EMBL/GenBank/DDBJ databases">
        <authorList>
            <person name="Corre E."/>
            <person name="Pelletier E."/>
            <person name="Niang G."/>
            <person name="Scheremetjew M."/>
            <person name="Finn R."/>
            <person name="Kale V."/>
            <person name="Holt S."/>
            <person name="Cochrane G."/>
            <person name="Meng A."/>
            <person name="Brown T."/>
            <person name="Cohen L."/>
        </authorList>
    </citation>
    <scope>NUCLEOTIDE SEQUENCE</scope>
    <source>
        <strain evidence="7">NIES-381</strain>
    </source>
</reference>
<evidence type="ECO:0000256" key="5">
    <source>
        <dbReference type="SAM" id="Phobius"/>
    </source>
</evidence>
<dbReference type="GO" id="GO:0009507">
    <property type="term" value="C:chloroplast"/>
    <property type="evidence" value="ECO:0007669"/>
    <property type="project" value="TreeGrafter"/>
</dbReference>
<dbReference type="PANTHER" id="PTHR47627:SF1">
    <property type="entry name" value="RUBREDOXIN-1-RELATED"/>
    <property type="match status" value="1"/>
</dbReference>
<feature type="transmembrane region" description="Helical" evidence="5">
    <location>
        <begin position="275"/>
        <end position="294"/>
    </location>
</feature>
<evidence type="ECO:0000256" key="2">
    <source>
        <dbReference type="ARBA" id="ARBA00022723"/>
    </source>
</evidence>
<feature type="domain" description="Rubredoxin-like" evidence="6">
    <location>
        <begin position="197"/>
        <end position="248"/>
    </location>
</feature>
<evidence type="ECO:0000256" key="1">
    <source>
        <dbReference type="ARBA" id="ARBA00022448"/>
    </source>
</evidence>
<evidence type="ECO:0000313" key="7">
    <source>
        <dbReference type="EMBL" id="CAD8993442.1"/>
    </source>
</evidence>
<keyword evidence="5" id="KW-0472">Membrane</keyword>
<dbReference type="InterPro" id="IPR018527">
    <property type="entry name" value="Rubredoxin_Fe_BS"/>
</dbReference>
<dbReference type="InterPro" id="IPR050526">
    <property type="entry name" value="Rubredoxin_ET"/>
</dbReference>
<dbReference type="CDD" id="cd00730">
    <property type="entry name" value="rubredoxin"/>
    <property type="match status" value="1"/>
</dbReference>
<dbReference type="AlphaFoldDB" id="A0A7S1HWH9"/>
<keyword evidence="3" id="KW-0249">Electron transport</keyword>
<keyword evidence="5" id="KW-1133">Transmembrane helix</keyword>
<sequence>MAEHQDVMDTRSGVWQKAALFSVCAVFGLVGSSMLVTPTSTPNVSTYMTISAPQVESARAPAPAMPMARPALEGRGYVAQPRFVAPKDAEFPAVSTHKVSTHTLNHLQVPSGHSFEWRLKVGTCLFLLATACIETARYMFGQKQYAMATYSGRKMLALKAEVDEEIGILDPLEEERLEKQRKIQELKAQEKFMRLGTGKWECQDCTYQYNAAKGDPNYPIAAGTQFEDLPADWQCPTCGAPKSKFKTDGVEVAGFEANQSYGLGTNSMTGGQKSILIYGALIAFFALFISGYALD</sequence>
<dbReference type="FunFam" id="2.20.28.10:FF:000001">
    <property type="entry name" value="Rubredoxin"/>
    <property type="match status" value="1"/>
</dbReference>
<name>A0A7S1HWH9_9EUGL</name>
<evidence type="ECO:0000259" key="6">
    <source>
        <dbReference type="PROSITE" id="PS50903"/>
    </source>
</evidence>
<evidence type="ECO:0000256" key="4">
    <source>
        <dbReference type="ARBA" id="ARBA00023004"/>
    </source>
</evidence>
<dbReference type="PANTHER" id="PTHR47627">
    <property type="entry name" value="RUBREDOXIN"/>
    <property type="match status" value="1"/>
</dbReference>
<dbReference type="Gene3D" id="2.20.28.10">
    <property type="match status" value="1"/>
</dbReference>
<dbReference type="GO" id="GO:0009055">
    <property type="term" value="F:electron transfer activity"/>
    <property type="evidence" value="ECO:0007669"/>
    <property type="project" value="TreeGrafter"/>
</dbReference>
<keyword evidence="5" id="KW-0812">Transmembrane</keyword>
<dbReference type="SUPFAM" id="SSF57802">
    <property type="entry name" value="Rubredoxin-like"/>
    <property type="match status" value="1"/>
</dbReference>
<dbReference type="GO" id="GO:0043448">
    <property type="term" value="P:alkane catabolic process"/>
    <property type="evidence" value="ECO:0007669"/>
    <property type="project" value="TreeGrafter"/>
</dbReference>
<feature type="transmembrane region" description="Helical" evidence="5">
    <location>
        <begin position="119"/>
        <end position="140"/>
    </location>
</feature>
<accession>A0A7S1HWH9</accession>
<dbReference type="Pfam" id="PF00301">
    <property type="entry name" value="Rubredoxin"/>
    <property type="match status" value="1"/>
</dbReference>
<dbReference type="PROSITE" id="PS50903">
    <property type="entry name" value="RUBREDOXIN_LIKE"/>
    <property type="match status" value="1"/>
</dbReference>
<keyword evidence="4" id="KW-0408">Iron</keyword>
<dbReference type="EMBL" id="HBGA01011824">
    <property type="protein sequence ID" value="CAD8993442.1"/>
    <property type="molecule type" value="Transcribed_RNA"/>
</dbReference>
<protein>
    <recommendedName>
        <fullName evidence="6">Rubredoxin-like domain-containing protein</fullName>
    </recommendedName>
</protein>
<dbReference type="InterPro" id="IPR024935">
    <property type="entry name" value="Rubredoxin_dom"/>
</dbReference>
<proteinExistence type="predicted"/>
<dbReference type="InterPro" id="IPR024934">
    <property type="entry name" value="Rubredoxin-like_dom"/>
</dbReference>
<gene>
    <name evidence="7" type="ORF">EGYM00392_LOCUS4492</name>
</gene>
<dbReference type="PRINTS" id="PR00163">
    <property type="entry name" value="RUBREDOXIN"/>
</dbReference>
<organism evidence="7">
    <name type="scientific">Eutreptiella gymnastica</name>
    <dbReference type="NCBI Taxonomy" id="73025"/>
    <lineage>
        <taxon>Eukaryota</taxon>
        <taxon>Discoba</taxon>
        <taxon>Euglenozoa</taxon>
        <taxon>Euglenida</taxon>
        <taxon>Spirocuta</taxon>
        <taxon>Euglenophyceae</taxon>
        <taxon>Eutreptiales</taxon>
        <taxon>Eutreptiaceae</taxon>
        <taxon>Eutreptiella</taxon>
    </lineage>
</organism>
<dbReference type="PROSITE" id="PS00202">
    <property type="entry name" value="RUBREDOXIN"/>
    <property type="match status" value="1"/>
</dbReference>
<dbReference type="GO" id="GO:0005506">
    <property type="term" value="F:iron ion binding"/>
    <property type="evidence" value="ECO:0007669"/>
    <property type="project" value="InterPro"/>
</dbReference>
<feature type="transmembrane region" description="Helical" evidence="5">
    <location>
        <begin position="18"/>
        <end position="36"/>
    </location>
</feature>
<keyword evidence="2" id="KW-0479">Metal-binding</keyword>